<dbReference type="EMBL" id="FXTY01000008">
    <property type="protein sequence ID" value="SMP31499.1"/>
    <property type="molecule type" value="Genomic_DNA"/>
</dbReference>
<evidence type="ECO:0000313" key="3">
    <source>
        <dbReference type="Proteomes" id="UP001157961"/>
    </source>
</evidence>
<dbReference type="PANTHER" id="PTHR38695:SF1">
    <property type="entry name" value="AMINO ACID PERMEASE_ SLC12A DOMAIN-CONTAINING PROTEIN"/>
    <property type="match status" value="1"/>
</dbReference>
<feature type="domain" description="Luciferase" evidence="1">
    <location>
        <begin position="100"/>
        <end position="165"/>
    </location>
</feature>
<organism evidence="2 3">
    <name type="scientific">Shimia sagamensis</name>
    <dbReference type="NCBI Taxonomy" id="1566352"/>
    <lineage>
        <taxon>Bacteria</taxon>
        <taxon>Pseudomonadati</taxon>
        <taxon>Pseudomonadota</taxon>
        <taxon>Alphaproteobacteria</taxon>
        <taxon>Rhodobacterales</taxon>
        <taxon>Roseobacteraceae</taxon>
    </lineage>
</organism>
<accession>A0ABY1PCY4</accession>
<dbReference type="InterPro" id="IPR040841">
    <property type="entry name" value="Luciferase_dom"/>
</dbReference>
<dbReference type="PANTHER" id="PTHR38695">
    <property type="entry name" value="AMINO ACID PERMEASE_ SLC12A DOMAIN-CONTAINING PROTEIN"/>
    <property type="match status" value="1"/>
</dbReference>
<dbReference type="InterPro" id="IPR048273">
    <property type="entry name" value="Luciferase"/>
</dbReference>
<evidence type="ECO:0000313" key="2">
    <source>
        <dbReference type="EMBL" id="SMP31499.1"/>
    </source>
</evidence>
<sequence>MTFGNIVFVTIVFAALAKTVSAESLILPSRETPIPETTNGVPHVQLGIRPDPDISEKLLERVAQFPGVNTGPTRVSLPGAVGFQLEDGMFLAHPEVIVGGREFAHLHPDGSLHASLDPDLAKKAVQAGWAIAHPWAKQREGWGGFVMIYTPTNVEELDIVMELVAQSYNYVTGRAIIP</sequence>
<proteinExistence type="predicted"/>
<name>A0ABY1PCY4_9RHOB</name>
<dbReference type="RefSeq" id="WP_283427313.1">
    <property type="nucleotide sequence ID" value="NZ_FXTY01000008.1"/>
</dbReference>
<evidence type="ECO:0000259" key="1">
    <source>
        <dbReference type="Pfam" id="PF17648"/>
    </source>
</evidence>
<protein>
    <recommendedName>
        <fullName evidence="1">Luciferase domain-containing protein</fullName>
    </recommendedName>
</protein>
<dbReference type="Proteomes" id="UP001157961">
    <property type="component" value="Unassembled WGS sequence"/>
</dbReference>
<dbReference type="Pfam" id="PF17648">
    <property type="entry name" value="Luciferase"/>
    <property type="match status" value="1"/>
</dbReference>
<keyword evidence="3" id="KW-1185">Reference proteome</keyword>
<gene>
    <name evidence="2" type="ORF">SAMN06265373_1083</name>
</gene>
<reference evidence="2 3" key="1">
    <citation type="submission" date="2017-05" db="EMBL/GenBank/DDBJ databases">
        <authorList>
            <person name="Varghese N."/>
            <person name="Submissions S."/>
        </authorList>
    </citation>
    <scope>NUCLEOTIDE SEQUENCE [LARGE SCALE GENOMIC DNA]</scope>
    <source>
        <strain evidence="2 3">DSM 29734</strain>
    </source>
</reference>
<comment type="caution">
    <text evidence="2">The sequence shown here is derived from an EMBL/GenBank/DDBJ whole genome shotgun (WGS) entry which is preliminary data.</text>
</comment>